<dbReference type="InterPro" id="IPR007472">
    <property type="entry name" value="N-end_Aminoacyl_Trfase_C"/>
</dbReference>
<evidence type="ECO:0000313" key="8">
    <source>
        <dbReference type="Proteomes" id="UP000186364"/>
    </source>
</evidence>
<dbReference type="InterPro" id="IPR016181">
    <property type="entry name" value="Acyl_CoA_acyltransferase"/>
</dbReference>
<dbReference type="GO" id="GO:0004057">
    <property type="term" value="F:arginyl-tRNA--protein transferase activity"/>
    <property type="evidence" value="ECO:0007669"/>
    <property type="project" value="InterPro"/>
</dbReference>
<dbReference type="GO" id="GO:0005737">
    <property type="term" value="C:cytoplasm"/>
    <property type="evidence" value="ECO:0007669"/>
    <property type="project" value="UniProtKB-SubCell"/>
</dbReference>
<dbReference type="HAMAP" id="MF_00689">
    <property type="entry name" value="Bpt"/>
    <property type="match status" value="1"/>
</dbReference>
<dbReference type="NCBIfam" id="NF002343">
    <property type="entry name" value="PRK01305.1-4"/>
    <property type="match status" value="1"/>
</dbReference>
<sequence length="265" mass="30200">MNTQTTSSPQFYLTAPAACPYLPHEMERKVFTHMVGERAPELNDLLTQGGFRRSQNIAYRPACESCRACVSVRILAGEFKPSRSMRRILQANADIVSAEYPAEPSNEQYSLFRRYLDHRHQRGGMSDMSVLDYAMMVEDTHVHTKIIEYRLRVEGSGISSDVRGPLVAAALTDRMGDGLSMVYSFYDPELGDRSLGSYMILDHIRRAQERGLPHVYLGYWVKGSRKMDYKIKFLPQEHLMARGWERYDGAPYTPPGPGGRPSLRR</sequence>
<gene>
    <name evidence="4" type="primary">bpt</name>
    <name evidence="7" type="ORF">BJF93_10230</name>
</gene>
<dbReference type="EC" id="2.3.2.29" evidence="4"/>
<evidence type="ECO:0000256" key="4">
    <source>
        <dbReference type="HAMAP-Rule" id="MF_00689"/>
    </source>
</evidence>
<protein>
    <recommendedName>
        <fullName evidence="4">Aspartate/glutamate leucyltransferase</fullName>
        <ecNumber evidence="4">2.3.2.29</ecNumber>
    </recommendedName>
</protein>
<dbReference type="OrthoDB" id="9782022at2"/>
<dbReference type="PANTHER" id="PTHR21367:SF1">
    <property type="entry name" value="ARGINYL-TRNA--PROTEIN TRANSFERASE 1"/>
    <property type="match status" value="1"/>
</dbReference>
<dbReference type="InterPro" id="IPR007471">
    <property type="entry name" value="N-end_Aminoacyl_Trfase_N"/>
</dbReference>
<dbReference type="InterPro" id="IPR030700">
    <property type="entry name" value="N-end_Aminoacyl_Trfase"/>
</dbReference>
<organism evidence="7 8">
    <name type="scientific">Xaviernesmea oryzae</name>
    <dbReference type="NCBI Taxonomy" id="464029"/>
    <lineage>
        <taxon>Bacteria</taxon>
        <taxon>Pseudomonadati</taxon>
        <taxon>Pseudomonadota</taxon>
        <taxon>Alphaproteobacteria</taxon>
        <taxon>Hyphomicrobiales</taxon>
        <taxon>Rhizobiaceae</taxon>
        <taxon>Rhizobium/Agrobacterium group</taxon>
        <taxon>Xaviernesmea</taxon>
    </lineage>
</organism>
<reference evidence="7 8" key="1">
    <citation type="submission" date="2016-09" db="EMBL/GenBank/DDBJ databases">
        <title>Rhizobium sp. nov., a novel species isolated from the rice rhizosphere.</title>
        <authorList>
            <person name="Zhao J."/>
            <person name="Zhang X."/>
        </authorList>
    </citation>
    <scope>NUCLEOTIDE SEQUENCE [LARGE SCALE GENOMIC DNA]</scope>
    <source>
        <strain evidence="7 8">1.7048</strain>
    </source>
</reference>
<keyword evidence="2 4" id="KW-0808">Transferase</keyword>
<comment type="caution">
    <text evidence="7">The sequence shown here is derived from an EMBL/GenBank/DDBJ whole genome shotgun (WGS) entry which is preliminary data.</text>
</comment>
<name>A0A1Q9AX03_9HYPH</name>
<evidence type="ECO:0000256" key="1">
    <source>
        <dbReference type="ARBA" id="ARBA00022490"/>
    </source>
</evidence>
<dbReference type="InterPro" id="IPR017138">
    <property type="entry name" value="Asp_Glu_LeuTrfase"/>
</dbReference>
<accession>A0A1Q9AX03</accession>
<feature type="domain" description="N-end rule aminoacyl transferase C-terminal" evidence="6">
    <location>
        <begin position="107"/>
        <end position="239"/>
    </location>
</feature>
<feature type="domain" description="N-end aminoacyl transferase N-terminal" evidence="5">
    <location>
        <begin position="18"/>
        <end position="87"/>
    </location>
</feature>
<evidence type="ECO:0000256" key="3">
    <source>
        <dbReference type="ARBA" id="ARBA00023315"/>
    </source>
</evidence>
<dbReference type="RefSeq" id="WP_075627722.1">
    <property type="nucleotide sequence ID" value="NZ_FOAM01000002.1"/>
</dbReference>
<dbReference type="Pfam" id="PF04377">
    <property type="entry name" value="ATE_C"/>
    <property type="match status" value="1"/>
</dbReference>
<comment type="catalytic activity">
    <reaction evidence="4">
        <text>N-terminal L-aspartyl-[protein] + L-leucyl-tRNA(Leu) = N-terminal L-leucyl-L-aspartyl-[protein] + tRNA(Leu) + H(+)</text>
        <dbReference type="Rhea" id="RHEA:50420"/>
        <dbReference type="Rhea" id="RHEA-COMP:9613"/>
        <dbReference type="Rhea" id="RHEA-COMP:9622"/>
        <dbReference type="Rhea" id="RHEA-COMP:12669"/>
        <dbReference type="Rhea" id="RHEA-COMP:12674"/>
        <dbReference type="ChEBI" id="CHEBI:15378"/>
        <dbReference type="ChEBI" id="CHEBI:64720"/>
        <dbReference type="ChEBI" id="CHEBI:78442"/>
        <dbReference type="ChEBI" id="CHEBI:78494"/>
        <dbReference type="ChEBI" id="CHEBI:133042"/>
        <dbReference type="EC" id="2.3.2.29"/>
    </reaction>
</comment>
<evidence type="ECO:0000256" key="2">
    <source>
        <dbReference type="ARBA" id="ARBA00022679"/>
    </source>
</evidence>
<dbReference type="NCBIfam" id="NF002342">
    <property type="entry name" value="PRK01305.1-3"/>
    <property type="match status" value="1"/>
</dbReference>
<evidence type="ECO:0000259" key="6">
    <source>
        <dbReference type="Pfam" id="PF04377"/>
    </source>
</evidence>
<keyword evidence="3 4" id="KW-0012">Acyltransferase</keyword>
<dbReference type="EMBL" id="MKIP01000043">
    <property type="protein sequence ID" value="OLP59960.1"/>
    <property type="molecule type" value="Genomic_DNA"/>
</dbReference>
<dbReference type="SUPFAM" id="SSF55729">
    <property type="entry name" value="Acyl-CoA N-acyltransferases (Nat)"/>
    <property type="match status" value="1"/>
</dbReference>
<evidence type="ECO:0000259" key="5">
    <source>
        <dbReference type="Pfam" id="PF04376"/>
    </source>
</evidence>
<comment type="similarity">
    <text evidence="4">Belongs to the R-transferase family. Bpt subfamily.</text>
</comment>
<keyword evidence="1 4" id="KW-0963">Cytoplasm</keyword>
<evidence type="ECO:0000313" key="7">
    <source>
        <dbReference type="EMBL" id="OLP59960.1"/>
    </source>
</evidence>
<dbReference type="GO" id="GO:0008914">
    <property type="term" value="F:leucyl-tRNA--protein transferase activity"/>
    <property type="evidence" value="ECO:0007669"/>
    <property type="project" value="UniProtKB-UniRule"/>
</dbReference>
<dbReference type="AlphaFoldDB" id="A0A1Q9AX03"/>
<dbReference type="PIRSF" id="PIRSF037208">
    <property type="entry name" value="ATE_pro_prd"/>
    <property type="match status" value="1"/>
</dbReference>
<comment type="subcellular location">
    <subcellularLocation>
        <location evidence="4">Cytoplasm</location>
    </subcellularLocation>
</comment>
<keyword evidence="8" id="KW-1185">Reference proteome</keyword>
<dbReference type="GO" id="GO:0071596">
    <property type="term" value="P:ubiquitin-dependent protein catabolic process via the N-end rule pathway"/>
    <property type="evidence" value="ECO:0007669"/>
    <property type="project" value="InterPro"/>
</dbReference>
<comment type="catalytic activity">
    <reaction evidence="4">
        <text>N-terminal L-glutamyl-[protein] + L-leucyl-tRNA(Leu) = N-terminal L-leucyl-L-glutamyl-[protein] + tRNA(Leu) + H(+)</text>
        <dbReference type="Rhea" id="RHEA:50412"/>
        <dbReference type="Rhea" id="RHEA-COMP:9613"/>
        <dbReference type="Rhea" id="RHEA-COMP:9622"/>
        <dbReference type="Rhea" id="RHEA-COMP:12664"/>
        <dbReference type="Rhea" id="RHEA-COMP:12668"/>
        <dbReference type="ChEBI" id="CHEBI:15378"/>
        <dbReference type="ChEBI" id="CHEBI:64721"/>
        <dbReference type="ChEBI" id="CHEBI:78442"/>
        <dbReference type="ChEBI" id="CHEBI:78494"/>
        <dbReference type="ChEBI" id="CHEBI:133041"/>
        <dbReference type="EC" id="2.3.2.29"/>
    </reaction>
</comment>
<dbReference type="NCBIfam" id="NF002346">
    <property type="entry name" value="PRK01305.2-3"/>
    <property type="match status" value="1"/>
</dbReference>
<dbReference type="Pfam" id="PF04376">
    <property type="entry name" value="ATE_N"/>
    <property type="match status" value="1"/>
</dbReference>
<dbReference type="PANTHER" id="PTHR21367">
    <property type="entry name" value="ARGININE-TRNA-PROTEIN TRANSFERASE 1"/>
    <property type="match status" value="1"/>
</dbReference>
<proteinExistence type="inferred from homology"/>
<dbReference type="Proteomes" id="UP000186364">
    <property type="component" value="Unassembled WGS sequence"/>
</dbReference>
<comment type="function">
    <text evidence="4">Functions in the N-end rule pathway of protein degradation where it conjugates Leu from its aminoacyl-tRNA to the N-termini of proteins containing an N-terminal aspartate or glutamate.</text>
</comment>